<keyword evidence="1" id="KW-0812">Transmembrane</keyword>
<dbReference type="InterPro" id="IPR026620">
    <property type="entry name" value="TMEM177"/>
</dbReference>
<dbReference type="FunCoup" id="B4JW79">
    <property type="interactions" value="418"/>
</dbReference>
<dbReference type="OrthoDB" id="110174at2759"/>
<feature type="transmembrane region" description="Helical" evidence="1">
    <location>
        <begin position="243"/>
        <end position="261"/>
    </location>
</feature>
<dbReference type="KEGG" id="dgr:6569129"/>
<sequence length="355" mass="40474">MTSISTKYRRINAFDQYKSGGSSICCDYKTGKSMQKKAGAGLLGFFKTEKGRKLVFYAAGTTTAGLFVANFLPHTFGLKYYRDFVQCYQNGIEREVPPAVQQRVQLAMERLEVDQRERKFIKPFTVFGFDLFQAGTTKFRFGAALGIPVNYAYGSIDEIKRADIRFRDRQVDWKADSGKLLENAIVLTEDEQLFGLSKAILQLQTHRVLMNSIFPSVSFFMVYTIGHYLNLRLDLFARHGSMRFVLYSILGLFGLGSWSFMKDFNQVATDAEIDKRLATLGPQFVAAGVSYYDKHLKKNIALRNLIGDNTYTALGNENYMLRQKSMPLTARKSFFEEKWKELQDAQQAQQSAEAQ</sequence>
<dbReference type="PhylomeDB" id="B4JW79"/>
<evidence type="ECO:0000313" key="3">
    <source>
        <dbReference type="Proteomes" id="UP000001070"/>
    </source>
</evidence>
<keyword evidence="1" id="KW-0472">Membrane</keyword>
<accession>B4JW79</accession>
<dbReference type="EMBL" id="CH916375">
    <property type="protein sequence ID" value="EDV98217.1"/>
    <property type="molecule type" value="Genomic_DNA"/>
</dbReference>
<evidence type="ECO:0000313" key="2">
    <source>
        <dbReference type="EMBL" id="EDV98217.1"/>
    </source>
</evidence>
<reference evidence="2 3" key="1">
    <citation type="journal article" date="2007" name="Nature">
        <title>Evolution of genes and genomes on the Drosophila phylogeny.</title>
        <authorList>
            <consortium name="Drosophila 12 Genomes Consortium"/>
            <person name="Clark A.G."/>
            <person name="Eisen M.B."/>
            <person name="Smith D.R."/>
            <person name="Bergman C.M."/>
            <person name="Oliver B."/>
            <person name="Markow T.A."/>
            <person name="Kaufman T.C."/>
            <person name="Kellis M."/>
            <person name="Gelbart W."/>
            <person name="Iyer V.N."/>
            <person name="Pollard D.A."/>
            <person name="Sackton T.B."/>
            <person name="Larracuente A.M."/>
            <person name="Singh N.D."/>
            <person name="Abad J.P."/>
            <person name="Abt D.N."/>
            <person name="Adryan B."/>
            <person name="Aguade M."/>
            <person name="Akashi H."/>
            <person name="Anderson W.W."/>
            <person name="Aquadro C.F."/>
            <person name="Ardell D.H."/>
            <person name="Arguello R."/>
            <person name="Artieri C.G."/>
            <person name="Barbash D.A."/>
            <person name="Barker D."/>
            <person name="Barsanti P."/>
            <person name="Batterham P."/>
            <person name="Batzoglou S."/>
            <person name="Begun D."/>
            <person name="Bhutkar A."/>
            <person name="Blanco E."/>
            <person name="Bosak S.A."/>
            <person name="Bradley R.K."/>
            <person name="Brand A.D."/>
            <person name="Brent M.R."/>
            <person name="Brooks A.N."/>
            <person name="Brown R.H."/>
            <person name="Butlin R.K."/>
            <person name="Caggese C."/>
            <person name="Calvi B.R."/>
            <person name="Bernardo de Carvalho A."/>
            <person name="Caspi A."/>
            <person name="Castrezana S."/>
            <person name="Celniker S.E."/>
            <person name="Chang J.L."/>
            <person name="Chapple C."/>
            <person name="Chatterji S."/>
            <person name="Chinwalla A."/>
            <person name="Civetta A."/>
            <person name="Clifton S.W."/>
            <person name="Comeron J.M."/>
            <person name="Costello J.C."/>
            <person name="Coyne J.A."/>
            <person name="Daub J."/>
            <person name="David R.G."/>
            <person name="Delcher A.L."/>
            <person name="Delehaunty K."/>
            <person name="Do C.B."/>
            <person name="Ebling H."/>
            <person name="Edwards K."/>
            <person name="Eickbush T."/>
            <person name="Evans J.D."/>
            <person name="Filipski A."/>
            <person name="Findeiss S."/>
            <person name="Freyhult E."/>
            <person name="Fulton L."/>
            <person name="Fulton R."/>
            <person name="Garcia A.C."/>
            <person name="Gardiner A."/>
            <person name="Garfield D.A."/>
            <person name="Garvin B.E."/>
            <person name="Gibson G."/>
            <person name="Gilbert D."/>
            <person name="Gnerre S."/>
            <person name="Godfrey J."/>
            <person name="Good R."/>
            <person name="Gotea V."/>
            <person name="Gravely B."/>
            <person name="Greenberg A.J."/>
            <person name="Griffiths-Jones S."/>
            <person name="Gross S."/>
            <person name="Guigo R."/>
            <person name="Gustafson E.A."/>
            <person name="Haerty W."/>
            <person name="Hahn M.W."/>
            <person name="Halligan D.L."/>
            <person name="Halpern A.L."/>
            <person name="Halter G.M."/>
            <person name="Han M.V."/>
            <person name="Heger A."/>
            <person name="Hillier L."/>
            <person name="Hinrichs A.S."/>
            <person name="Holmes I."/>
            <person name="Hoskins R.A."/>
            <person name="Hubisz M.J."/>
            <person name="Hultmark D."/>
            <person name="Huntley M.A."/>
            <person name="Jaffe D.B."/>
            <person name="Jagadeeshan S."/>
            <person name="Jeck W.R."/>
            <person name="Johnson J."/>
            <person name="Jones C.D."/>
            <person name="Jordan W.C."/>
            <person name="Karpen G.H."/>
            <person name="Kataoka E."/>
            <person name="Keightley P.D."/>
            <person name="Kheradpour P."/>
            <person name="Kirkness E.F."/>
            <person name="Koerich L.B."/>
            <person name="Kristiansen K."/>
            <person name="Kudrna D."/>
            <person name="Kulathinal R.J."/>
            <person name="Kumar S."/>
            <person name="Kwok R."/>
            <person name="Lander E."/>
            <person name="Langley C.H."/>
            <person name="Lapoint R."/>
            <person name="Lazzaro B.P."/>
            <person name="Lee S.J."/>
            <person name="Levesque L."/>
            <person name="Li R."/>
            <person name="Lin C.F."/>
            <person name="Lin M.F."/>
            <person name="Lindblad-Toh K."/>
            <person name="Llopart A."/>
            <person name="Long M."/>
            <person name="Low L."/>
            <person name="Lozovsky E."/>
            <person name="Lu J."/>
            <person name="Luo M."/>
            <person name="Machado C.A."/>
            <person name="Makalowski W."/>
            <person name="Marzo M."/>
            <person name="Matsuda M."/>
            <person name="Matzkin L."/>
            <person name="McAllister B."/>
            <person name="McBride C.S."/>
            <person name="McKernan B."/>
            <person name="McKernan K."/>
            <person name="Mendez-Lago M."/>
            <person name="Minx P."/>
            <person name="Mollenhauer M.U."/>
            <person name="Montooth K."/>
            <person name="Mount S.M."/>
            <person name="Mu X."/>
            <person name="Myers E."/>
            <person name="Negre B."/>
            <person name="Newfeld S."/>
            <person name="Nielsen R."/>
            <person name="Noor M.A."/>
            <person name="O'Grady P."/>
            <person name="Pachter L."/>
            <person name="Papaceit M."/>
            <person name="Parisi M.J."/>
            <person name="Parisi M."/>
            <person name="Parts L."/>
            <person name="Pedersen J.S."/>
            <person name="Pesole G."/>
            <person name="Phillippy A.M."/>
            <person name="Ponting C.P."/>
            <person name="Pop M."/>
            <person name="Porcelli D."/>
            <person name="Powell J.R."/>
            <person name="Prohaska S."/>
            <person name="Pruitt K."/>
            <person name="Puig M."/>
            <person name="Quesneville H."/>
            <person name="Ram K.R."/>
            <person name="Rand D."/>
            <person name="Rasmussen M.D."/>
            <person name="Reed L.K."/>
            <person name="Reenan R."/>
            <person name="Reily A."/>
            <person name="Remington K.A."/>
            <person name="Rieger T.T."/>
            <person name="Ritchie M.G."/>
            <person name="Robin C."/>
            <person name="Rogers Y.H."/>
            <person name="Rohde C."/>
            <person name="Rozas J."/>
            <person name="Rubenfield M.J."/>
            <person name="Ruiz A."/>
            <person name="Russo S."/>
            <person name="Salzberg S.L."/>
            <person name="Sanchez-Gracia A."/>
            <person name="Saranga D.J."/>
            <person name="Sato H."/>
            <person name="Schaeffer S.W."/>
            <person name="Schatz M.C."/>
            <person name="Schlenke T."/>
            <person name="Schwartz R."/>
            <person name="Segarra C."/>
            <person name="Singh R.S."/>
            <person name="Sirot L."/>
            <person name="Sirota M."/>
            <person name="Sisneros N.B."/>
            <person name="Smith C.D."/>
            <person name="Smith T.F."/>
            <person name="Spieth J."/>
            <person name="Stage D.E."/>
            <person name="Stark A."/>
            <person name="Stephan W."/>
            <person name="Strausberg R.L."/>
            <person name="Strempel S."/>
            <person name="Sturgill D."/>
            <person name="Sutton G."/>
            <person name="Sutton G.G."/>
            <person name="Tao W."/>
            <person name="Teichmann S."/>
            <person name="Tobari Y.N."/>
            <person name="Tomimura Y."/>
            <person name="Tsolas J.M."/>
            <person name="Valente V.L."/>
            <person name="Venter E."/>
            <person name="Venter J.C."/>
            <person name="Vicario S."/>
            <person name="Vieira F.G."/>
            <person name="Vilella A.J."/>
            <person name="Villasante A."/>
            <person name="Walenz B."/>
            <person name="Wang J."/>
            <person name="Wasserman M."/>
            <person name="Watts T."/>
            <person name="Wilson D."/>
            <person name="Wilson R.K."/>
            <person name="Wing R.A."/>
            <person name="Wolfner M.F."/>
            <person name="Wong A."/>
            <person name="Wong G.K."/>
            <person name="Wu C.I."/>
            <person name="Wu G."/>
            <person name="Yamamoto D."/>
            <person name="Yang H.P."/>
            <person name="Yang S.P."/>
            <person name="Yorke J.A."/>
            <person name="Yoshida K."/>
            <person name="Zdobnov E."/>
            <person name="Zhang P."/>
            <person name="Zhang Y."/>
            <person name="Zimin A.V."/>
            <person name="Baldwin J."/>
            <person name="Abdouelleil A."/>
            <person name="Abdulkadir J."/>
            <person name="Abebe A."/>
            <person name="Abera B."/>
            <person name="Abreu J."/>
            <person name="Acer S.C."/>
            <person name="Aftuck L."/>
            <person name="Alexander A."/>
            <person name="An P."/>
            <person name="Anderson E."/>
            <person name="Anderson S."/>
            <person name="Arachi H."/>
            <person name="Azer M."/>
            <person name="Bachantsang P."/>
            <person name="Barry A."/>
            <person name="Bayul T."/>
            <person name="Berlin A."/>
            <person name="Bessette D."/>
            <person name="Bloom T."/>
            <person name="Blye J."/>
            <person name="Boguslavskiy L."/>
            <person name="Bonnet C."/>
            <person name="Boukhgalter B."/>
            <person name="Bourzgui I."/>
            <person name="Brown A."/>
            <person name="Cahill P."/>
            <person name="Channer S."/>
            <person name="Cheshatsang Y."/>
            <person name="Chuda L."/>
            <person name="Citroen M."/>
            <person name="Collymore A."/>
            <person name="Cooke P."/>
            <person name="Costello M."/>
            <person name="D'Aco K."/>
            <person name="Daza R."/>
            <person name="De Haan G."/>
            <person name="DeGray S."/>
            <person name="DeMaso C."/>
            <person name="Dhargay N."/>
            <person name="Dooley K."/>
            <person name="Dooley E."/>
            <person name="Doricent M."/>
            <person name="Dorje P."/>
            <person name="Dorjee K."/>
            <person name="Dupes A."/>
            <person name="Elong R."/>
            <person name="Falk J."/>
            <person name="Farina A."/>
            <person name="Faro S."/>
            <person name="Ferguson D."/>
            <person name="Fisher S."/>
            <person name="Foley C.D."/>
            <person name="Franke A."/>
            <person name="Friedrich D."/>
            <person name="Gadbois L."/>
            <person name="Gearin G."/>
            <person name="Gearin C.R."/>
            <person name="Giannoukos G."/>
            <person name="Goode T."/>
            <person name="Graham J."/>
            <person name="Grandbois E."/>
            <person name="Grewal S."/>
            <person name="Gyaltsen K."/>
            <person name="Hafez N."/>
            <person name="Hagos B."/>
            <person name="Hall J."/>
            <person name="Henson C."/>
            <person name="Hollinger A."/>
            <person name="Honan T."/>
            <person name="Huard M.D."/>
            <person name="Hughes L."/>
            <person name="Hurhula B."/>
            <person name="Husby M.E."/>
            <person name="Kamat A."/>
            <person name="Kanga B."/>
            <person name="Kashin S."/>
            <person name="Khazanovich D."/>
            <person name="Kisner P."/>
            <person name="Lance K."/>
            <person name="Lara M."/>
            <person name="Lee W."/>
            <person name="Lennon N."/>
            <person name="Letendre F."/>
            <person name="LeVine R."/>
            <person name="Lipovsky A."/>
            <person name="Liu X."/>
            <person name="Liu J."/>
            <person name="Liu S."/>
            <person name="Lokyitsang T."/>
            <person name="Lokyitsang Y."/>
            <person name="Lubonja R."/>
            <person name="Lui A."/>
            <person name="MacDonald P."/>
            <person name="Magnisalis V."/>
            <person name="Maru K."/>
            <person name="Matthews C."/>
            <person name="McCusker W."/>
            <person name="McDonough S."/>
            <person name="Mehta T."/>
            <person name="Meldrim J."/>
            <person name="Meneus L."/>
            <person name="Mihai O."/>
            <person name="Mihalev A."/>
            <person name="Mihova T."/>
            <person name="Mittelman R."/>
            <person name="Mlenga V."/>
            <person name="Montmayeur A."/>
            <person name="Mulrain L."/>
            <person name="Navidi A."/>
            <person name="Naylor J."/>
            <person name="Negash T."/>
            <person name="Nguyen T."/>
            <person name="Nguyen N."/>
            <person name="Nicol R."/>
            <person name="Norbu C."/>
            <person name="Norbu N."/>
            <person name="Novod N."/>
            <person name="O'Neill B."/>
            <person name="Osman S."/>
            <person name="Markiewicz E."/>
            <person name="Oyono O.L."/>
            <person name="Patti C."/>
            <person name="Phunkhang P."/>
            <person name="Pierre F."/>
            <person name="Priest M."/>
            <person name="Raghuraman S."/>
            <person name="Rege F."/>
            <person name="Reyes R."/>
            <person name="Rise C."/>
            <person name="Rogov P."/>
            <person name="Ross K."/>
            <person name="Ryan E."/>
            <person name="Settipalli S."/>
            <person name="Shea T."/>
            <person name="Sherpa N."/>
            <person name="Shi L."/>
            <person name="Shih D."/>
            <person name="Sparrow T."/>
            <person name="Spaulding J."/>
            <person name="Stalker J."/>
            <person name="Stange-Thomann N."/>
            <person name="Stavropoulos S."/>
            <person name="Stone C."/>
            <person name="Strader C."/>
            <person name="Tesfaye S."/>
            <person name="Thomson T."/>
            <person name="Thoulutsang Y."/>
            <person name="Thoulutsang D."/>
            <person name="Topham K."/>
            <person name="Topping I."/>
            <person name="Tsamla T."/>
            <person name="Vassiliev H."/>
            <person name="Vo A."/>
            <person name="Wangchuk T."/>
            <person name="Wangdi T."/>
            <person name="Weiand M."/>
            <person name="Wilkinson J."/>
            <person name="Wilson A."/>
            <person name="Yadav S."/>
            <person name="Young G."/>
            <person name="Yu Q."/>
            <person name="Zembek L."/>
            <person name="Zhong D."/>
            <person name="Zimmer A."/>
            <person name="Zwirko Z."/>
            <person name="Jaffe D.B."/>
            <person name="Alvarez P."/>
            <person name="Brockman W."/>
            <person name="Butler J."/>
            <person name="Chin C."/>
            <person name="Gnerre S."/>
            <person name="Grabherr M."/>
            <person name="Kleber M."/>
            <person name="Mauceli E."/>
            <person name="MacCallum I."/>
        </authorList>
    </citation>
    <scope>NUCLEOTIDE SEQUENCE [LARGE SCALE GENOMIC DNA]</scope>
    <source>
        <strain evidence="3">Tucson 15287-2541.00</strain>
    </source>
</reference>
<dbReference type="HOGENOM" id="CLU_074208_0_0_1"/>
<dbReference type="PANTHER" id="PTHR21824">
    <property type="entry name" value="TRANSMEMBRANE PROTEIN 177"/>
    <property type="match status" value="1"/>
</dbReference>
<protein>
    <submittedName>
        <fullName evidence="2">GH22987</fullName>
    </submittedName>
</protein>
<feature type="transmembrane region" description="Helical" evidence="1">
    <location>
        <begin position="54"/>
        <end position="72"/>
    </location>
</feature>
<keyword evidence="3" id="KW-1185">Reference proteome</keyword>
<name>B4JW79_DROGR</name>
<dbReference type="OMA" id="HTFGLKY"/>
<proteinExistence type="predicted"/>
<organism evidence="3">
    <name type="scientific">Drosophila grimshawi</name>
    <name type="common">Hawaiian fruit fly</name>
    <name type="synonym">Idiomyia grimshawi</name>
    <dbReference type="NCBI Taxonomy" id="7222"/>
    <lineage>
        <taxon>Eukaryota</taxon>
        <taxon>Metazoa</taxon>
        <taxon>Ecdysozoa</taxon>
        <taxon>Arthropoda</taxon>
        <taxon>Hexapoda</taxon>
        <taxon>Insecta</taxon>
        <taxon>Pterygota</taxon>
        <taxon>Neoptera</taxon>
        <taxon>Endopterygota</taxon>
        <taxon>Diptera</taxon>
        <taxon>Brachycera</taxon>
        <taxon>Muscomorpha</taxon>
        <taxon>Ephydroidea</taxon>
        <taxon>Drosophilidae</taxon>
        <taxon>Drosophila</taxon>
        <taxon>Hawaiian Drosophila</taxon>
    </lineage>
</organism>
<dbReference type="InParanoid" id="B4JW79"/>
<evidence type="ECO:0000256" key="1">
    <source>
        <dbReference type="SAM" id="Phobius"/>
    </source>
</evidence>
<feature type="transmembrane region" description="Helical" evidence="1">
    <location>
        <begin position="213"/>
        <end position="231"/>
    </location>
</feature>
<dbReference type="PANTHER" id="PTHR21824:SF4">
    <property type="entry name" value="TRANSMEMBRANE PROTEIN 177"/>
    <property type="match status" value="1"/>
</dbReference>
<dbReference type="AlphaFoldDB" id="B4JW79"/>
<dbReference type="GO" id="GO:0016020">
    <property type="term" value="C:membrane"/>
    <property type="evidence" value="ECO:0007669"/>
    <property type="project" value="TreeGrafter"/>
</dbReference>
<keyword evidence="1" id="KW-1133">Transmembrane helix</keyword>
<gene>
    <name evidence="2" type="primary">Dgri\GH22987</name>
    <name evidence="2" type="ORF">Dgri_GH22987</name>
</gene>
<dbReference type="STRING" id="7222.B4JW79"/>
<dbReference type="Proteomes" id="UP000001070">
    <property type="component" value="Unassembled WGS sequence"/>
</dbReference>
<dbReference type="eggNOG" id="KOG0299">
    <property type="taxonomic scope" value="Eukaryota"/>
</dbReference>